<feature type="non-terminal residue" evidence="1">
    <location>
        <position position="49"/>
    </location>
</feature>
<evidence type="ECO:0000313" key="1">
    <source>
        <dbReference type="EMBL" id="GBM95325.1"/>
    </source>
</evidence>
<proteinExistence type="predicted"/>
<dbReference type="EMBL" id="BGPR01269819">
    <property type="protein sequence ID" value="GBM95325.1"/>
    <property type="molecule type" value="Genomic_DNA"/>
</dbReference>
<accession>A0A4Y2K0B4</accession>
<reference evidence="1 2" key="1">
    <citation type="journal article" date="2019" name="Sci. Rep.">
        <title>Orb-weaving spider Araneus ventricosus genome elucidates the spidroin gene catalogue.</title>
        <authorList>
            <person name="Kono N."/>
            <person name="Nakamura H."/>
            <person name="Ohtoshi R."/>
            <person name="Moran D.A.P."/>
            <person name="Shinohara A."/>
            <person name="Yoshida Y."/>
            <person name="Fujiwara M."/>
            <person name="Mori M."/>
            <person name="Tomita M."/>
            <person name="Arakawa K."/>
        </authorList>
    </citation>
    <scope>NUCLEOTIDE SEQUENCE [LARGE SCALE GENOMIC DNA]</scope>
</reference>
<evidence type="ECO:0008006" key="3">
    <source>
        <dbReference type="Google" id="ProtNLM"/>
    </source>
</evidence>
<comment type="caution">
    <text evidence="1">The sequence shown here is derived from an EMBL/GenBank/DDBJ whole genome shotgun (WGS) entry which is preliminary data.</text>
</comment>
<gene>
    <name evidence="1" type="ORF">AVEN_95785_1</name>
</gene>
<sequence length="49" mass="5609">MSNRAVFTAVHQKLRETGSYGKVYGRGARTADPRPLRIVYSNDWRKIEG</sequence>
<evidence type="ECO:0000313" key="2">
    <source>
        <dbReference type="Proteomes" id="UP000499080"/>
    </source>
</evidence>
<dbReference type="Proteomes" id="UP000499080">
    <property type="component" value="Unassembled WGS sequence"/>
</dbReference>
<dbReference type="AlphaFoldDB" id="A0A4Y2K0B4"/>
<protein>
    <recommendedName>
        <fullName evidence="3">DUF4817 domain-containing protein</fullName>
    </recommendedName>
</protein>
<organism evidence="1 2">
    <name type="scientific">Araneus ventricosus</name>
    <name type="common">Orbweaver spider</name>
    <name type="synonym">Epeira ventricosa</name>
    <dbReference type="NCBI Taxonomy" id="182803"/>
    <lineage>
        <taxon>Eukaryota</taxon>
        <taxon>Metazoa</taxon>
        <taxon>Ecdysozoa</taxon>
        <taxon>Arthropoda</taxon>
        <taxon>Chelicerata</taxon>
        <taxon>Arachnida</taxon>
        <taxon>Araneae</taxon>
        <taxon>Araneomorphae</taxon>
        <taxon>Entelegynae</taxon>
        <taxon>Araneoidea</taxon>
        <taxon>Araneidae</taxon>
        <taxon>Araneus</taxon>
    </lineage>
</organism>
<keyword evidence="2" id="KW-1185">Reference proteome</keyword>
<name>A0A4Y2K0B4_ARAVE</name>